<dbReference type="SMART" id="SM00636">
    <property type="entry name" value="Glyco_18"/>
    <property type="match status" value="1"/>
</dbReference>
<keyword evidence="3" id="KW-0732">Signal</keyword>
<evidence type="ECO:0000256" key="1">
    <source>
        <dbReference type="ARBA" id="ARBA00022801"/>
    </source>
</evidence>
<protein>
    <recommendedName>
        <fullName evidence="4">GH18 domain-containing protein</fullName>
    </recommendedName>
</protein>
<evidence type="ECO:0000313" key="5">
    <source>
        <dbReference type="EMBL" id="KAK2176643.1"/>
    </source>
</evidence>
<accession>A0AAD9KS52</accession>
<dbReference type="EMBL" id="JAODUO010000649">
    <property type="protein sequence ID" value="KAK2176643.1"/>
    <property type="molecule type" value="Genomic_DNA"/>
</dbReference>
<gene>
    <name evidence="5" type="ORF">NP493_650g01027</name>
</gene>
<dbReference type="PANTHER" id="PTHR46290:SF1">
    <property type="entry name" value="DI-N-ACETYLCHITOBIASE"/>
    <property type="match status" value="1"/>
</dbReference>
<evidence type="ECO:0000256" key="3">
    <source>
        <dbReference type="SAM" id="SignalP"/>
    </source>
</evidence>
<proteinExistence type="predicted"/>
<keyword evidence="6" id="KW-1185">Reference proteome</keyword>
<dbReference type="AlphaFoldDB" id="A0AAD9KS52"/>
<dbReference type="PROSITE" id="PS51910">
    <property type="entry name" value="GH18_2"/>
    <property type="match status" value="1"/>
</dbReference>
<organism evidence="5 6">
    <name type="scientific">Ridgeia piscesae</name>
    <name type="common">Tubeworm</name>
    <dbReference type="NCBI Taxonomy" id="27915"/>
    <lineage>
        <taxon>Eukaryota</taxon>
        <taxon>Metazoa</taxon>
        <taxon>Spiralia</taxon>
        <taxon>Lophotrochozoa</taxon>
        <taxon>Annelida</taxon>
        <taxon>Polychaeta</taxon>
        <taxon>Sedentaria</taxon>
        <taxon>Canalipalpata</taxon>
        <taxon>Sabellida</taxon>
        <taxon>Siboglinidae</taxon>
        <taxon>Ridgeia</taxon>
    </lineage>
</organism>
<dbReference type="InterPro" id="IPR011583">
    <property type="entry name" value="Chitinase_II/V-like_cat"/>
</dbReference>
<evidence type="ECO:0000313" key="6">
    <source>
        <dbReference type="Proteomes" id="UP001209878"/>
    </source>
</evidence>
<dbReference type="InterPro" id="IPR017853">
    <property type="entry name" value="GH"/>
</dbReference>
<dbReference type="GO" id="GO:0008061">
    <property type="term" value="F:chitin binding"/>
    <property type="evidence" value="ECO:0007669"/>
    <property type="project" value="InterPro"/>
</dbReference>
<dbReference type="InterPro" id="IPR051887">
    <property type="entry name" value="GH18_Domain-Containing"/>
</dbReference>
<keyword evidence="1" id="KW-0378">Hydrolase</keyword>
<dbReference type="Gene3D" id="3.20.20.80">
    <property type="entry name" value="Glycosidases"/>
    <property type="match status" value="1"/>
</dbReference>
<comment type="caution">
    <text evidence="5">The sequence shown here is derived from an EMBL/GenBank/DDBJ whole genome shotgun (WGS) entry which is preliminary data.</text>
</comment>
<dbReference type="PANTHER" id="PTHR46290">
    <property type="entry name" value="DI-N-ACETYLCHITOBIASE"/>
    <property type="match status" value="1"/>
</dbReference>
<keyword evidence="2" id="KW-0326">Glycosidase</keyword>
<name>A0AAD9KS52_RIDPI</name>
<evidence type="ECO:0000256" key="2">
    <source>
        <dbReference type="ARBA" id="ARBA00023295"/>
    </source>
</evidence>
<feature type="signal peptide" evidence="3">
    <location>
        <begin position="1"/>
        <end position="19"/>
    </location>
</feature>
<feature type="domain" description="GH18" evidence="4">
    <location>
        <begin position="1"/>
        <end position="395"/>
    </location>
</feature>
<dbReference type="Pfam" id="PF00704">
    <property type="entry name" value="Glyco_hydro_18"/>
    <property type="match status" value="1"/>
</dbReference>
<evidence type="ECO:0000259" key="4">
    <source>
        <dbReference type="PROSITE" id="PS51910"/>
    </source>
</evidence>
<sequence>MKLFVVILLFLKTASLSDGATTAKCPCSDPKLCKPILTNPKKETYVFSVSGQNWMKYDWKKITTIAVVNYVNASLLCYAHSHGVKVVYLADFNKGNLTNPADRHRWVLEQVNYIENNFLDGINVDYEKGISKDQPKLRDALTSLVKELSTALHSRYKNPQITFAIPYIPDGGRRYDYRAFNDIVDFMFIMAYDETGVSRAWANSPFNTTAQGLQKFLKLGIPADKLVLGLPWYGYNYPCLHYTKDNKCLVKKVPFRGAPCSDAGGSQLSYSVIKGQLLKTSFTGRLWDVASQSPYFSYKMDYSVIKGQLLKRSFTGRLWDEGSISPYFSYKHKGSGDVYQVWYDDPQSLRLKYKFADHMHMRGVGMWEADSLDYTDTPEGKQERADMWGALPDRK</sequence>
<dbReference type="InterPro" id="IPR001223">
    <property type="entry name" value="Glyco_hydro18_cat"/>
</dbReference>
<dbReference type="GO" id="GO:0016798">
    <property type="term" value="F:hydrolase activity, acting on glycosyl bonds"/>
    <property type="evidence" value="ECO:0007669"/>
    <property type="project" value="UniProtKB-KW"/>
</dbReference>
<dbReference type="SUPFAM" id="SSF51445">
    <property type="entry name" value="(Trans)glycosidases"/>
    <property type="match status" value="1"/>
</dbReference>
<dbReference type="Proteomes" id="UP001209878">
    <property type="component" value="Unassembled WGS sequence"/>
</dbReference>
<reference evidence="5" key="1">
    <citation type="journal article" date="2023" name="Mol. Biol. Evol.">
        <title>Third-Generation Sequencing Reveals the Adaptive Role of the Epigenome in Three Deep-Sea Polychaetes.</title>
        <authorList>
            <person name="Perez M."/>
            <person name="Aroh O."/>
            <person name="Sun Y."/>
            <person name="Lan Y."/>
            <person name="Juniper S.K."/>
            <person name="Young C.R."/>
            <person name="Angers B."/>
            <person name="Qian P.Y."/>
        </authorList>
    </citation>
    <scope>NUCLEOTIDE SEQUENCE</scope>
    <source>
        <strain evidence="5">R07B-5</strain>
    </source>
</reference>
<dbReference type="GO" id="GO:0009313">
    <property type="term" value="P:oligosaccharide catabolic process"/>
    <property type="evidence" value="ECO:0007669"/>
    <property type="project" value="TreeGrafter"/>
</dbReference>
<dbReference type="GO" id="GO:0005615">
    <property type="term" value="C:extracellular space"/>
    <property type="evidence" value="ECO:0007669"/>
    <property type="project" value="TreeGrafter"/>
</dbReference>
<feature type="chain" id="PRO_5041913275" description="GH18 domain-containing protein" evidence="3">
    <location>
        <begin position="20"/>
        <end position="395"/>
    </location>
</feature>